<accession>A0ABW4PM01</accession>
<gene>
    <name evidence="2" type="ORF">ACFSJS_16875</name>
</gene>
<dbReference type="InterPro" id="IPR036390">
    <property type="entry name" value="WH_DNA-bd_sf"/>
</dbReference>
<dbReference type="InterPro" id="IPR036388">
    <property type="entry name" value="WH-like_DNA-bd_sf"/>
</dbReference>
<dbReference type="RefSeq" id="WP_380901119.1">
    <property type="nucleotide sequence ID" value="NZ_JBHUFU010000009.1"/>
</dbReference>
<evidence type="ECO:0000313" key="3">
    <source>
        <dbReference type="Proteomes" id="UP001597365"/>
    </source>
</evidence>
<dbReference type="EMBL" id="JBHUFU010000009">
    <property type="protein sequence ID" value="MFD1831319.1"/>
    <property type="molecule type" value="Genomic_DNA"/>
</dbReference>
<dbReference type="SMART" id="SM00347">
    <property type="entry name" value="HTH_MARR"/>
    <property type="match status" value="1"/>
</dbReference>
<keyword evidence="3" id="KW-1185">Reference proteome</keyword>
<dbReference type="InterPro" id="IPR039422">
    <property type="entry name" value="MarR/SlyA-like"/>
</dbReference>
<dbReference type="Gene3D" id="1.10.10.10">
    <property type="entry name" value="Winged helix-like DNA-binding domain superfamily/Winged helix DNA-binding domain"/>
    <property type="match status" value="1"/>
</dbReference>
<dbReference type="PANTHER" id="PTHR33164">
    <property type="entry name" value="TRANSCRIPTIONAL REGULATOR, MARR FAMILY"/>
    <property type="match status" value="1"/>
</dbReference>
<evidence type="ECO:0000313" key="2">
    <source>
        <dbReference type="EMBL" id="MFD1831319.1"/>
    </source>
</evidence>
<feature type="domain" description="HTH marR-type" evidence="1">
    <location>
        <begin position="11"/>
        <end position="147"/>
    </location>
</feature>
<dbReference type="PROSITE" id="PS50995">
    <property type="entry name" value="HTH_MARR_2"/>
    <property type="match status" value="1"/>
</dbReference>
<dbReference type="Proteomes" id="UP001597365">
    <property type="component" value="Unassembled WGS sequence"/>
</dbReference>
<proteinExistence type="predicted"/>
<sequence length="155" mass="17357">MAEPRWLAPGEAEVWAKYRLLRRELQRAQDRQLQRDSGLSAADYALLAPLSESAGGVLRARDLGAEVGWERSRLSHQISRMEKRGLVTREPCADDARGSMVRLTEHGRRVIEAAAPGHAETVRRLFFDPLEPGEAEFLGEVLGRILEAVEESARE</sequence>
<dbReference type="SUPFAM" id="SSF46785">
    <property type="entry name" value="Winged helix' DNA-binding domain"/>
    <property type="match status" value="1"/>
</dbReference>
<protein>
    <submittedName>
        <fullName evidence="2">MarR family winged helix-turn-helix transcriptional regulator</fullName>
    </submittedName>
</protein>
<dbReference type="PANTHER" id="PTHR33164:SF99">
    <property type="entry name" value="MARR FAMILY REGULATORY PROTEIN"/>
    <property type="match status" value="1"/>
</dbReference>
<dbReference type="InterPro" id="IPR000835">
    <property type="entry name" value="HTH_MarR-typ"/>
</dbReference>
<evidence type="ECO:0000259" key="1">
    <source>
        <dbReference type="PROSITE" id="PS50995"/>
    </source>
</evidence>
<organism evidence="2 3">
    <name type="scientific">Streptomyces desertarenae</name>
    <dbReference type="NCBI Taxonomy" id="2666184"/>
    <lineage>
        <taxon>Bacteria</taxon>
        <taxon>Bacillati</taxon>
        <taxon>Actinomycetota</taxon>
        <taxon>Actinomycetes</taxon>
        <taxon>Kitasatosporales</taxon>
        <taxon>Streptomycetaceae</taxon>
        <taxon>Streptomyces</taxon>
    </lineage>
</organism>
<dbReference type="Pfam" id="PF12802">
    <property type="entry name" value="MarR_2"/>
    <property type="match status" value="1"/>
</dbReference>
<comment type="caution">
    <text evidence="2">The sequence shown here is derived from an EMBL/GenBank/DDBJ whole genome shotgun (WGS) entry which is preliminary data.</text>
</comment>
<reference evidence="3" key="1">
    <citation type="journal article" date="2019" name="Int. J. Syst. Evol. Microbiol.">
        <title>The Global Catalogue of Microorganisms (GCM) 10K type strain sequencing project: providing services to taxonomists for standard genome sequencing and annotation.</title>
        <authorList>
            <consortium name="The Broad Institute Genomics Platform"/>
            <consortium name="The Broad Institute Genome Sequencing Center for Infectious Disease"/>
            <person name="Wu L."/>
            <person name="Ma J."/>
        </authorList>
    </citation>
    <scope>NUCLEOTIDE SEQUENCE [LARGE SCALE GENOMIC DNA]</scope>
    <source>
        <strain evidence="3">CGMCC 4.7455</strain>
    </source>
</reference>
<name>A0ABW4PM01_9ACTN</name>